<evidence type="ECO:0000256" key="4">
    <source>
        <dbReference type="ARBA" id="ARBA00022813"/>
    </source>
</evidence>
<dbReference type="Pfam" id="PF01960">
    <property type="entry name" value="ArgJ"/>
    <property type="match status" value="1"/>
</dbReference>
<dbReference type="HAMAP" id="MF_01106">
    <property type="entry name" value="ArgJ"/>
    <property type="match status" value="1"/>
</dbReference>
<dbReference type="PANTHER" id="PTHR23100:SF0">
    <property type="entry name" value="ARGININE BIOSYNTHESIS BIFUNCTIONAL PROTEIN ARGJ, MITOCHONDRIAL"/>
    <property type="match status" value="1"/>
</dbReference>
<gene>
    <name evidence="6 7" type="primary">argJ</name>
    <name evidence="7" type="ORF">OGH68_30890</name>
</gene>
<dbReference type="EMBL" id="CP107567">
    <property type="protein sequence ID" value="UYQ65437.1"/>
    <property type="molecule type" value="Genomic_DNA"/>
</dbReference>
<feature type="site" description="Involved in the stabilization of negative charge on the oxyanion by the formation of the oxyanion hole" evidence="6">
    <location>
        <position position="109"/>
    </location>
</feature>
<dbReference type="Proteomes" id="UP001163878">
    <property type="component" value="Chromosome"/>
</dbReference>
<feature type="chain" id="PRO_5044947777" description="Arginine biosynthesis bifunctional protein ArgJ beta chain" evidence="6">
    <location>
        <begin position="179"/>
        <end position="383"/>
    </location>
</feature>
<feature type="site" description="Cleavage; by autolysis" evidence="6">
    <location>
        <begin position="178"/>
        <end position="179"/>
    </location>
</feature>
<dbReference type="Gene3D" id="3.10.20.340">
    <property type="entry name" value="ArgJ beta chain, C-terminal domain"/>
    <property type="match status" value="1"/>
</dbReference>
<keyword evidence="8" id="KW-1185">Reference proteome</keyword>
<dbReference type="SUPFAM" id="SSF56266">
    <property type="entry name" value="DmpA/ArgJ-like"/>
    <property type="match status" value="1"/>
</dbReference>
<dbReference type="InterPro" id="IPR042195">
    <property type="entry name" value="ArgJ_beta_C"/>
</dbReference>
<dbReference type="EC" id="2.3.1.35" evidence="6"/>
<feature type="chain" id="PRO_5044947776" description="Arginine biosynthesis bifunctional protein ArgJ alpha chain" evidence="6">
    <location>
        <begin position="1"/>
        <end position="178"/>
    </location>
</feature>
<keyword evidence="6" id="KW-0963">Cytoplasm</keyword>
<proteinExistence type="inferred from homology"/>
<dbReference type="GO" id="GO:0004358">
    <property type="term" value="F:L-glutamate N-acetyltransferase activity, acting on acetyl-L-ornithine as donor"/>
    <property type="evidence" value="ECO:0007669"/>
    <property type="project" value="UniProtKB-EC"/>
</dbReference>
<accession>A0ABY6IHP9</accession>
<keyword evidence="6" id="KW-0028">Amino-acid biosynthesis</keyword>
<dbReference type="PANTHER" id="PTHR23100">
    <property type="entry name" value="ARGININE BIOSYNTHESIS BIFUNCTIONAL PROTEIN ARGJ"/>
    <property type="match status" value="1"/>
</dbReference>
<evidence type="ECO:0000313" key="7">
    <source>
        <dbReference type="EMBL" id="UYQ65437.1"/>
    </source>
</evidence>
<keyword evidence="4 6" id="KW-0068">Autocatalytic cleavage</keyword>
<name>A0ABY6IHP9_STRPE</name>
<sequence length="383" mass="38581">MTVTSARGFRASGVSAGIKESGGPDLALVVNQGPSQAAAGVFTSNRVQAAPVRWSRQALADGRLSAVVLNSGGANACTGPTGEGDARLMAQRAARAVGAGPDEVAVCSTGLIGVPLPMDRVVAGIDAAAEALSPDGGEAAAVAIKTTDSVRKTAVVSRSGWTVGGMAKGAGMLAPGLATMLVVLTTDADASAPLLDSALRAAVATTFDRVDSDGCMSTNDTVLLLASGASGVVPQAAEFTEAVHAVCLDLAGQLVSDAEGASKEIEVAVVGAASEADAVTVGRSVARNNLLKCALHGEDPNWGRVLSAIGTTDAVFDPDRLDVAINGVWVCRNGAAAEPREEADLSTRRITVTVDLRSGDASAVIWTNDLTAEYVHENSAYSS</sequence>
<dbReference type="NCBIfam" id="TIGR00120">
    <property type="entry name" value="ArgJ"/>
    <property type="match status" value="1"/>
</dbReference>
<dbReference type="CDD" id="cd02152">
    <property type="entry name" value="OAT"/>
    <property type="match status" value="1"/>
</dbReference>
<feature type="binding site" evidence="6">
    <location>
        <position position="179"/>
    </location>
    <ligand>
        <name>substrate</name>
    </ligand>
</feature>
<comment type="similarity">
    <text evidence="1 6">Belongs to the ArgJ family.</text>
</comment>
<feature type="binding site" evidence="6">
    <location>
        <position position="146"/>
    </location>
    <ligand>
        <name>substrate</name>
    </ligand>
</feature>
<evidence type="ECO:0000256" key="2">
    <source>
        <dbReference type="ARBA" id="ARBA00011475"/>
    </source>
</evidence>
<feature type="binding site" evidence="6">
    <location>
        <position position="383"/>
    </location>
    <ligand>
        <name>substrate</name>
    </ligand>
</feature>
<dbReference type="InterPro" id="IPR016117">
    <property type="entry name" value="ArgJ-like_dom_sf"/>
</dbReference>
<dbReference type="RefSeq" id="WP_264248617.1">
    <property type="nucleotide sequence ID" value="NZ_CP107567.1"/>
</dbReference>
<keyword evidence="6" id="KW-0511">Multifunctional enzyme</keyword>
<comment type="pathway">
    <text evidence="6">Amino-acid biosynthesis; L-arginine biosynthesis; N(2)-acetyl-L-ornithine from L-glutamate: step 1/4.</text>
</comment>
<protein>
    <recommendedName>
        <fullName evidence="6">Arginine biosynthesis bifunctional protein ArgJ</fullName>
    </recommendedName>
    <domain>
        <recommendedName>
            <fullName evidence="6">Glutamate N-acetyltransferase</fullName>
            <ecNumber evidence="6">2.3.1.35</ecNumber>
        </recommendedName>
        <alternativeName>
            <fullName evidence="6">Ornithine acetyltransferase</fullName>
            <shortName evidence="6">OATase</shortName>
        </alternativeName>
        <alternativeName>
            <fullName evidence="6">Ornithine transacetylase</fullName>
        </alternativeName>
    </domain>
    <domain>
        <recommendedName>
            <fullName evidence="6">Amino-acid acetyltransferase</fullName>
            <ecNumber evidence="6">2.3.1.1</ecNumber>
        </recommendedName>
        <alternativeName>
            <fullName evidence="6">N-acetylglutamate synthase</fullName>
            <shortName evidence="6">AGSase</shortName>
        </alternativeName>
    </domain>
    <component>
        <recommendedName>
            <fullName evidence="6">Arginine biosynthesis bifunctional protein ArgJ alpha chain</fullName>
        </recommendedName>
    </component>
    <component>
        <recommendedName>
            <fullName evidence="6">Arginine biosynthesis bifunctional protein ArgJ beta chain</fullName>
        </recommendedName>
    </component>
</protein>
<keyword evidence="6" id="KW-0055">Arginine biosynthesis</keyword>
<feature type="binding site" evidence="6">
    <location>
        <position position="259"/>
    </location>
    <ligand>
        <name>substrate</name>
    </ligand>
</feature>
<dbReference type="Gene3D" id="3.60.70.12">
    <property type="entry name" value="L-amino peptidase D-ALA esterase/amidase"/>
    <property type="match status" value="1"/>
</dbReference>
<comment type="function">
    <text evidence="6">Catalyzes two activities which are involved in the cyclic version of arginine biosynthesis: the synthesis of N-acetylglutamate from glutamate and acetyl-CoA as the acetyl donor, and of ornithine by transacetylation between N(2)-acetylornithine and glutamate.</text>
</comment>
<evidence type="ECO:0000256" key="5">
    <source>
        <dbReference type="ARBA" id="ARBA00023315"/>
    </source>
</evidence>
<evidence type="ECO:0000313" key="8">
    <source>
        <dbReference type="Proteomes" id="UP001163878"/>
    </source>
</evidence>
<feature type="binding site" evidence="6">
    <location>
        <position position="378"/>
    </location>
    <ligand>
        <name>substrate</name>
    </ligand>
</feature>
<comment type="catalytic activity">
    <reaction evidence="6">
        <text>N(2)-acetyl-L-ornithine + L-glutamate = N-acetyl-L-glutamate + L-ornithine</text>
        <dbReference type="Rhea" id="RHEA:15349"/>
        <dbReference type="ChEBI" id="CHEBI:29985"/>
        <dbReference type="ChEBI" id="CHEBI:44337"/>
        <dbReference type="ChEBI" id="CHEBI:46911"/>
        <dbReference type="ChEBI" id="CHEBI:57805"/>
        <dbReference type="EC" id="2.3.1.35"/>
    </reaction>
</comment>
<reference evidence="7" key="1">
    <citation type="submission" date="2022-10" db="EMBL/GenBank/DDBJ databases">
        <title>Cytochrome P450 Catalyzes Benzene Ring Formation in the Biosynthesis of Trialkyl-Substituted Aromatic Polyketides.</title>
        <authorList>
            <person name="Zhao E."/>
            <person name="Ge H."/>
        </authorList>
    </citation>
    <scope>NUCLEOTIDE SEQUENCE</scope>
    <source>
        <strain evidence="7">NA0869</strain>
    </source>
</reference>
<organism evidence="7 8">
    <name type="scientific">Streptomyces peucetius</name>
    <dbReference type="NCBI Taxonomy" id="1950"/>
    <lineage>
        <taxon>Bacteria</taxon>
        <taxon>Bacillati</taxon>
        <taxon>Actinomycetota</taxon>
        <taxon>Actinomycetes</taxon>
        <taxon>Kitasatosporales</taxon>
        <taxon>Streptomycetaceae</taxon>
        <taxon>Streptomyces</taxon>
    </lineage>
</organism>
<comment type="catalytic activity">
    <reaction evidence="6">
        <text>L-glutamate + acetyl-CoA = N-acetyl-L-glutamate + CoA + H(+)</text>
        <dbReference type="Rhea" id="RHEA:24292"/>
        <dbReference type="ChEBI" id="CHEBI:15378"/>
        <dbReference type="ChEBI" id="CHEBI:29985"/>
        <dbReference type="ChEBI" id="CHEBI:44337"/>
        <dbReference type="ChEBI" id="CHEBI:57287"/>
        <dbReference type="ChEBI" id="CHEBI:57288"/>
        <dbReference type="EC" id="2.3.1.1"/>
    </reaction>
</comment>
<comment type="subunit">
    <text evidence="2 6">Heterotetramer of two alpha and two beta chains.</text>
</comment>
<feature type="active site" description="Nucleophile" evidence="6">
    <location>
        <position position="179"/>
    </location>
</feature>
<evidence type="ECO:0000256" key="3">
    <source>
        <dbReference type="ARBA" id="ARBA00022679"/>
    </source>
</evidence>
<evidence type="ECO:0000256" key="1">
    <source>
        <dbReference type="ARBA" id="ARBA00006774"/>
    </source>
</evidence>
<keyword evidence="5 6" id="KW-0012">Acyltransferase</keyword>
<dbReference type="EC" id="2.3.1.1" evidence="6"/>
<evidence type="ECO:0000256" key="6">
    <source>
        <dbReference type="HAMAP-Rule" id="MF_01106"/>
    </source>
</evidence>
<comment type="pathway">
    <text evidence="6">Amino-acid biosynthesis; L-arginine biosynthesis; L-ornithine and N-acetyl-L-glutamate from L-glutamate and N(2)-acetyl-L-ornithine (cyclic): step 1/1.</text>
</comment>
<dbReference type="NCBIfam" id="NF003802">
    <property type="entry name" value="PRK05388.1"/>
    <property type="match status" value="1"/>
</dbReference>
<feature type="site" description="Involved in the stabilization of negative charge on the oxyanion by the formation of the oxyanion hole" evidence="6">
    <location>
        <position position="110"/>
    </location>
</feature>
<keyword evidence="3 6" id="KW-0808">Transferase</keyword>
<comment type="subcellular location">
    <subcellularLocation>
        <location evidence="6">Cytoplasm</location>
    </subcellularLocation>
</comment>
<dbReference type="InterPro" id="IPR002813">
    <property type="entry name" value="Arg_biosynth_ArgJ"/>
</dbReference>
<feature type="binding site" evidence="6">
    <location>
        <position position="168"/>
    </location>
    <ligand>
        <name>substrate</name>
    </ligand>
</feature>